<name>M5RSA2_9BACT</name>
<dbReference type="PATRIC" id="fig|1265738.3.peg.887"/>
<dbReference type="AlphaFoldDB" id="M5RSA2"/>
<reference evidence="1 2" key="1">
    <citation type="journal article" date="2013" name="Mar. Genomics">
        <title>Expression of sulfatases in Rhodopirellula baltica and the diversity of sulfatases in the genus Rhodopirellula.</title>
        <authorList>
            <person name="Wegner C.E."/>
            <person name="Richter-Heitmann T."/>
            <person name="Klindworth A."/>
            <person name="Klockow C."/>
            <person name="Richter M."/>
            <person name="Achstetter T."/>
            <person name="Glockner F.O."/>
            <person name="Harder J."/>
        </authorList>
    </citation>
    <scope>NUCLEOTIDE SEQUENCE [LARGE SCALE GENOMIC DNA]</scope>
    <source>
        <strain evidence="1 2">SM1</strain>
    </source>
</reference>
<proteinExistence type="predicted"/>
<accession>M5RSA2</accession>
<sequence>MSRQNPEHVIRIGSVSASVFARKIEREGESDRIVRSVNLQKRYMDGNTAKFSSSFGLTELPQAIEVLKRAMQYVADAEAVVVQVSSEADQF</sequence>
<organism evidence="1 2">
    <name type="scientific">Rhodopirellula maiorica SM1</name>
    <dbReference type="NCBI Taxonomy" id="1265738"/>
    <lineage>
        <taxon>Bacteria</taxon>
        <taxon>Pseudomonadati</taxon>
        <taxon>Planctomycetota</taxon>
        <taxon>Planctomycetia</taxon>
        <taxon>Pirellulales</taxon>
        <taxon>Pirellulaceae</taxon>
        <taxon>Novipirellula</taxon>
    </lineage>
</organism>
<gene>
    <name evidence="1" type="ORF">RMSM_00892</name>
</gene>
<dbReference type="Proteomes" id="UP000011991">
    <property type="component" value="Unassembled WGS sequence"/>
</dbReference>
<evidence type="ECO:0000313" key="2">
    <source>
        <dbReference type="Proteomes" id="UP000011991"/>
    </source>
</evidence>
<dbReference type="RefSeq" id="WP_008691974.1">
    <property type="nucleotide sequence ID" value="NZ_ANOG01000139.1"/>
</dbReference>
<keyword evidence="2" id="KW-1185">Reference proteome</keyword>
<evidence type="ECO:0000313" key="1">
    <source>
        <dbReference type="EMBL" id="EMI22175.1"/>
    </source>
</evidence>
<protein>
    <submittedName>
        <fullName evidence="1">Uncharacterized protein</fullName>
    </submittedName>
</protein>
<dbReference type="OrthoDB" id="282578at2"/>
<dbReference type="EMBL" id="ANOG01000139">
    <property type="protein sequence ID" value="EMI22175.1"/>
    <property type="molecule type" value="Genomic_DNA"/>
</dbReference>
<comment type="caution">
    <text evidence="1">The sequence shown here is derived from an EMBL/GenBank/DDBJ whole genome shotgun (WGS) entry which is preliminary data.</text>
</comment>